<comment type="similarity">
    <text evidence="2">Belongs to the glycosyl hydrolase 16 family.</text>
</comment>
<dbReference type="Proteomes" id="UP000050360">
    <property type="component" value="Unassembled WGS sequence"/>
</dbReference>
<feature type="domain" description="GH16" evidence="11">
    <location>
        <begin position="46"/>
        <end position="166"/>
    </location>
</feature>
<evidence type="ECO:0000256" key="2">
    <source>
        <dbReference type="ARBA" id="ARBA00006865"/>
    </source>
</evidence>
<dbReference type="PROSITE" id="PS51762">
    <property type="entry name" value="GH16_2"/>
    <property type="match status" value="1"/>
</dbReference>
<name>A0A0P8AAR1_9EURY</name>
<evidence type="ECO:0000256" key="9">
    <source>
        <dbReference type="ARBA" id="ARBA00023316"/>
    </source>
</evidence>
<dbReference type="InterPro" id="IPR050546">
    <property type="entry name" value="Glycosyl_Hydrlase_16"/>
</dbReference>
<comment type="caution">
    <text evidence="12">The sequence shown here is derived from an EMBL/GenBank/DDBJ whole genome shotgun (WGS) entry which is preliminary data.</text>
</comment>
<dbReference type="InterPro" id="IPR000757">
    <property type="entry name" value="Beta-glucanase-like"/>
</dbReference>
<dbReference type="PANTHER" id="PTHR10963:SF55">
    <property type="entry name" value="GLYCOSIDE HYDROLASE FAMILY 16 PROTEIN"/>
    <property type="match status" value="1"/>
</dbReference>
<keyword evidence="9" id="KW-0961">Cell wall biogenesis/degradation</keyword>
<keyword evidence="5" id="KW-0735">Signal-anchor</keyword>
<keyword evidence="7 10" id="KW-0472">Membrane</keyword>
<comment type="similarity">
    <text evidence="3">Belongs to the SKN1/KRE6 family.</text>
</comment>
<evidence type="ECO:0000256" key="8">
    <source>
        <dbReference type="ARBA" id="ARBA00023180"/>
    </source>
</evidence>
<proteinExistence type="inferred from homology"/>
<dbReference type="SUPFAM" id="SSF49899">
    <property type="entry name" value="Concanavalin A-like lectins/glucanases"/>
    <property type="match status" value="1"/>
</dbReference>
<dbReference type="Pfam" id="PF03935">
    <property type="entry name" value="SKN1_KRE6_Sbg1"/>
    <property type="match status" value="1"/>
</dbReference>
<keyword evidence="8" id="KW-0325">Glycoprotein</keyword>
<dbReference type="InterPro" id="IPR013320">
    <property type="entry name" value="ConA-like_dom_sf"/>
</dbReference>
<evidence type="ECO:0000259" key="11">
    <source>
        <dbReference type="PROSITE" id="PS51762"/>
    </source>
</evidence>
<dbReference type="GO" id="GO:0005975">
    <property type="term" value="P:carbohydrate metabolic process"/>
    <property type="evidence" value="ECO:0007669"/>
    <property type="project" value="InterPro"/>
</dbReference>
<dbReference type="Gene3D" id="2.60.120.200">
    <property type="match status" value="1"/>
</dbReference>
<dbReference type="EMBL" id="LKCM01000462">
    <property type="protein sequence ID" value="KPQ41013.1"/>
    <property type="molecule type" value="Genomic_DNA"/>
</dbReference>
<evidence type="ECO:0000256" key="5">
    <source>
        <dbReference type="ARBA" id="ARBA00022968"/>
    </source>
</evidence>
<evidence type="ECO:0000256" key="1">
    <source>
        <dbReference type="ARBA" id="ARBA00004606"/>
    </source>
</evidence>
<keyword evidence="6 10" id="KW-1133">Transmembrane helix</keyword>
<dbReference type="CDD" id="cd08023">
    <property type="entry name" value="GH16_laminarinase_like"/>
    <property type="match status" value="1"/>
</dbReference>
<evidence type="ECO:0000256" key="6">
    <source>
        <dbReference type="ARBA" id="ARBA00022989"/>
    </source>
</evidence>
<evidence type="ECO:0000313" key="13">
    <source>
        <dbReference type="Proteomes" id="UP000050360"/>
    </source>
</evidence>
<sequence>MKTTSNSKINIMNSLSHKSVLIHICDIFMLIFIIFPIIIVIQISISPSSQDPSGYTLVWNDDFNDKTLDTSKWSKENRHPQSLNNELEIYIPDEVYIEDGTLILRSEKKNYQGYNYTSGSVISRDKFFQKYGWFEIRAKLPEGKGIWPAFWLVPNDRLWPPEIDVF</sequence>
<gene>
    <name evidence="12" type="ORF">MPEBLZ_04437</name>
</gene>
<comment type="subcellular location">
    <subcellularLocation>
        <location evidence="1">Membrane</location>
        <topology evidence="1">Single-pass type II membrane protein</topology>
    </subcellularLocation>
</comment>
<protein>
    <submittedName>
        <fullName evidence="12">Glycosyl hydrolase family 16</fullName>
    </submittedName>
</protein>
<dbReference type="AlphaFoldDB" id="A0A0P8AAR1"/>
<dbReference type="GO" id="GO:0004553">
    <property type="term" value="F:hydrolase activity, hydrolyzing O-glycosyl compounds"/>
    <property type="evidence" value="ECO:0007669"/>
    <property type="project" value="InterPro"/>
</dbReference>
<keyword evidence="12" id="KW-0378">Hydrolase</keyword>
<dbReference type="GO" id="GO:0016020">
    <property type="term" value="C:membrane"/>
    <property type="evidence" value="ECO:0007669"/>
    <property type="project" value="UniProtKB-SubCell"/>
</dbReference>
<evidence type="ECO:0000313" key="12">
    <source>
        <dbReference type="EMBL" id="KPQ41013.1"/>
    </source>
</evidence>
<keyword evidence="4 10" id="KW-0812">Transmembrane</keyword>
<accession>A0A0P8AAR1</accession>
<evidence type="ECO:0000256" key="10">
    <source>
        <dbReference type="SAM" id="Phobius"/>
    </source>
</evidence>
<dbReference type="InterPro" id="IPR005629">
    <property type="entry name" value="Skn1/Kre6/Sbg1"/>
</dbReference>
<feature type="transmembrane region" description="Helical" evidence="10">
    <location>
        <begin position="20"/>
        <end position="43"/>
    </location>
</feature>
<evidence type="ECO:0000256" key="7">
    <source>
        <dbReference type="ARBA" id="ARBA00023136"/>
    </source>
</evidence>
<evidence type="ECO:0000256" key="3">
    <source>
        <dbReference type="ARBA" id="ARBA00010962"/>
    </source>
</evidence>
<dbReference type="PANTHER" id="PTHR10963">
    <property type="entry name" value="GLYCOSYL HYDROLASE-RELATED"/>
    <property type="match status" value="1"/>
</dbReference>
<reference evidence="12 13" key="1">
    <citation type="submission" date="2015-09" db="EMBL/GenBank/DDBJ databases">
        <title>A metagenomics-based metabolic model of nitrate-dependent anaerobic oxidation of methane by Methanoperedens-like archaea.</title>
        <authorList>
            <person name="Arshad A."/>
            <person name="Speth D.R."/>
            <person name="De Graaf R.M."/>
            <person name="Op Den Camp H.J."/>
            <person name="Jetten M.S."/>
            <person name="Welte C.U."/>
        </authorList>
    </citation>
    <scope>NUCLEOTIDE SEQUENCE [LARGE SCALE GENOMIC DNA]</scope>
</reference>
<organism evidence="12 13">
    <name type="scientific">Candidatus Methanoperedens nitratireducens</name>
    <dbReference type="NCBI Taxonomy" id="1392998"/>
    <lineage>
        <taxon>Archaea</taxon>
        <taxon>Methanobacteriati</taxon>
        <taxon>Methanobacteriota</taxon>
        <taxon>Stenosarchaea group</taxon>
        <taxon>Methanomicrobia</taxon>
        <taxon>Methanosarcinales</taxon>
        <taxon>ANME-2 cluster</taxon>
        <taxon>Candidatus Methanoperedentaceae</taxon>
        <taxon>Candidatus Methanoperedens</taxon>
    </lineage>
</organism>
<evidence type="ECO:0000256" key="4">
    <source>
        <dbReference type="ARBA" id="ARBA00022692"/>
    </source>
</evidence>